<accession>H8GHA7</accession>
<organism evidence="8 9">
    <name type="scientific">Methylomicrobium album BG8</name>
    <dbReference type="NCBI Taxonomy" id="686340"/>
    <lineage>
        <taxon>Bacteria</taxon>
        <taxon>Pseudomonadati</taxon>
        <taxon>Pseudomonadota</taxon>
        <taxon>Gammaproteobacteria</taxon>
        <taxon>Methylococcales</taxon>
        <taxon>Methylococcaceae</taxon>
        <taxon>Methylomicrobium</taxon>
    </lineage>
</organism>
<feature type="transmembrane region" description="Helical" evidence="5">
    <location>
        <begin position="178"/>
        <end position="198"/>
    </location>
</feature>
<evidence type="ECO:0000256" key="2">
    <source>
        <dbReference type="ARBA" id="ARBA00022692"/>
    </source>
</evidence>
<evidence type="ECO:0000259" key="7">
    <source>
        <dbReference type="Pfam" id="PF00892"/>
    </source>
</evidence>
<dbReference type="InterPro" id="IPR037185">
    <property type="entry name" value="EmrE-like"/>
</dbReference>
<evidence type="ECO:0000256" key="1">
    <source>
        <dbReference type="ARBA" id="ARBA00004141"/>
    </source>
</evidence>
<keyword evidence="9" id="KW-1185">Reference proteome</keyword>
<feature type="transmembrane region" description="Helical" evidence="5">
    <location>
        <begin position="148"/>
        <end position="166"/>
    </location>
</feature>
<feature type="transmembrane region" description="Helical" evidence="5">
    <location>
        <begin position="261"/>
        <end position="279"/>
    </location>
</feature>
<evidence type="ECO:0000256" key="4">
    <source>
        <dbReference type="ARBA" id="ARBA00023136"/>
    </source>
</evidence>
<feature type="transmembrane region" description="Helical" evidence="5">
    <location>
        <begin position="204"/>
        <end position="222"/>
    </location>
</feature>
<gene>
    <name evidence="8" type="ORF">Metal_1080</name>
</gene>
<feature type="transmembrane region" description="Helical" evidence="5">
    <location>
        <begin position="75"/>
        <end position="95"/>
    </location>
</feature>
<feature type="chain" id="PRO_5003613546" evidence="6">
    <location>
        <begin position="24"/>
        <end position="300"/>
    </location>
</feature>
<comment type="subcellular location">
    <subcellularLocation>
        <location evidence="1">Membrane</location>
        <topology evidence="1">Multi-pass membrane protein</topology>
    </subcellularLocation>
</comment>
<evidence type="ECO:0000313" key="9">
    <source>
        <dbReference type="Proteomes" id="UP000005090"/>
    </source>
</evidence>
<evidence type="ECO:0000256" key="3">
    <source>
        <dbReference type="ARBA" id="ARBA00022989"/>
    </source>
</evidence>
<feature type="transmembrane region" description="Helical" evidence="5">
    <location>
        <begin position="124"/>
        <end position="142"/>
    </location>
</feature>
<proteinExistence type="predicted"/>
<keyword evidence="4 5" id="KW-0472">Membrane</keyword>
<feature type="transmembrane region" description="Helical" evidence="5">
    <location>
        <begin position="234"/>
        <end position="255"/>
    </location>
</feature>
<evidence type="ECO:0000313" key="8">
    <source>
        <dbReference type="EMBL" id="EIC28898.1"/>
    </source>
</evidence>
<dbReference type="HOGENOM" id="CLU_032828_0_0_6"/>
<keyword evidence="3 5" id="KW-1133">Transmembrane helix</keyword>
<dbReference type="RefSeq" id="WP_005370335.1">
    <property type="nucleotide sequence ID" value="NZ_CM001475.1"/>
</dbReference>
<feature type="domain" description="EamA" evidence="7">
    <location>
        <begin position="148"/>
        <end position="276"/>
    </location>
</feature>
<dbReference type="SUPFAM" id="SSF103481">
    <property type="entry name" value="Multidrug resistance efflux transporter EmrE"/>
    <property type="match status" value="2"/>
</dbReference>
<feature type="transmembrane region" description="Helical" evidence="5">
    <location>
        <begin position="35"/>
        <end position="54"/>
    </location>
</feature>
<sequence length="300" mass="32726">MRHPLVVAAAWMAGALLSFSAMAVAVRELSANFGTFQLLAIRSLIGLLVISAILTRAGWAQVSFRNVRLHFGRNFVHFCGQFGWFYAIALIPLAAVFAIEFTVPLWTVVFAAFLLGERISATRGLAVVLGISGVLVILRPGWSVVHPAALVMLAGAFAYGLSHTLTKRLAGLDTPLCILFYMMLVQLPLGLVPAVFNWATRAAAHWPLLIVVGIAGLSAHYCMVRAFSLADASVVVPLDFLRLPLIALVGYALYSERVDEFLVLGAGLILAGNFINLYWERKKKQPLQPARSIPHPLRLR</sequence>
<dbReference type="eggNOG" id="COG0697">
    <property type="taxonomic scope" value="Bacteria"/>
</dbReference>
<dbReference type="InterPro" id="IPR000620">
    <property type="entry name" value="EamA_dom"/>
</dbReference>
<dbReference type="GO" id="GO:0016020">
    <property type="term" value="C:membrane"/>
    <property type="evidence" value="ECO:0007669"/>
    <property type="project" value="UniProtKB-SubCell"/>
</dbReference>
<dbReference type="EMBL" id="CM001475">
    <property type="protein sequence ID" value="EIC28898.1"/>
    <property type="molecule type" value="Genomic_DNA"/>
</dbReference>
<dbReference type="Pfam" id="PF00892">
    <property type="entry name" value="EamA"/>
    <property type="match status" value="2"/>
</dbReference>
<protein>
    <submittedName>
        <fullName evidence="8">Putative membrane protein</fullName>
    </submittedName>
</protein>
<name>H8GHA7_METAL</name>
<dbReference type="Proteomes" id="UP000005090">
    <property type="component" value="Chromosome"/>
</dbReference>
<keyword evidence="2 5" id="KW-0812">Transmembrane</keyword>
<feature type="domain" description="EamA" evidence="7">
    <location>
        <begin position="9"/>
        <end position="138"/>
    </location>
</feature>
<evidence type="ECO:0000256" key="6">
    <source>
        <dbReference type="SAM" id="SignalP"/>
    </source>
</evidence>
<feature type="signal peptide" evidence="6">
    <location>
        <begin position="1"/>
        <end position="23"/>
    </location>
</feature>
<keyword evidence="6" id="KW-0732">Signal</keyword>
<dbReference type="STRING" id="686340.Metal_1080"/>
<dbReference type="PANTHER" id="PTHR22911">
    <property type="entry name" value="ACYL-MALONYL CONDENSING ENZYME-RELATED"/>
    <property type="match status" value="1"/>
</dbReference>
<dbReference type="PANTHER" id="PTHR22911:SF6">
    <property type="entry name" value="SOLUTE CARRIER FAMILY 35 MEMBER G1"/>
    <property type="match status" value="1"/>
</dbReference>
<evidence type="ECO:0000256" key="5">
    <source>
        <dbReference type="SAM" id="Phobius"/>
    </source>
</evidence>
<reference evidence="8 9" key="1">
    <citation type="journal article" date="2013" name="Genome Announc.">
        <title>Genome Sequence of the Obligate Gammaproteobacterial Methanotroph Methylomicrobium album Strain BG8.</title>
        <authorList>
            <person name="Kits K.D."/>
            <person name="Kalyuzhnaya M.G."/>
            <person name="Klotz M.G."/>
            <person name="Jetten M.S."/>
            <person name="Op den Camp H.J."/>
            <person name="Vuilleumier S."/>
            <person name="Bringel F."/>
            <person name="Dispirito A.A."/>
            <person name="Murrell J.C."/>
            <person name="Bruce D."/>
            <person name="Cheng J.F."/>
            <person name="Copeland A."/>
            <person name="Goodwin L."/>
            <person name="Hauser L."/>
            <person name="Lajus A."/>
            <person name="Land M.L."/>
            <person name="Lapidus A."/>
            <person name="Lucas S."/>
            <person name="Medigue C."/>
            <person name="Pitluck S."/>
            <person name="Woyke T."/>
            <person name="Zeytun A."/>
            <person name="Stein L.Y."/>
        </authorList>
    </citation>
    <scope>NUCLEOTIDE SEQUENCE [LARGE SCALE GENOMIC DNA]</scope>
    <source>
        <strain evidence="8 9">BG8</strain>
    </source>
</reference>
<dbReference type="AlphaFoldDB" id="H8GHA7"/>